<keyword evidence="8" id="KW-1185">Reference proteome</keyword>
<dbReference type="InterPro" id="IPR016161">
    <property type="entry name" value="Ald_DH/histidinol_DH"/>
</dbReference>
<keyword evidence="3" id="KW-0520">NAD</keyword>
<dbReference type="PIRSF" id="PIRSF036492">
    <property type="entry name" value="ALDH"/>
    <property type="match status" value="1"/>
</dbReference>
<dbReference type="InterPro" id="IPR016163">
    <property type="entry name" value="Ald_DH_C"/>
</dbReference>
<evidence type="ECO:0000256" key="5">
    <source>
        <dbReference type="PIRSR" id="PIRSR036492-1"/>
    </source>
</evidence>
<evidence type="ECO:0000313" key="7">
    <source>
        <dbReference type="EMBL" id="WIW71523.1"/>
    </source>
</evidence>
<evidence type="ECO:0000256" key="2">
    <source>
        <dbReference type="ARBA" id="ARBA00023002"/>
    </source>
</evidence>
<name>A0A9Y2ESZ4_9FIRM</name>
<feature type="active site" evidence="5">
    <location>
        <position position="209"/>
    </location>
</feature>
<comment type="similarity">
    <text evidence="1 4">Belongs to the aldehyde dehydrogenase family.</text>
</comment>
<evidence type="ECO:0000256" key="4">
    <source>
        <dbReference type="PIRNR" id="PIRNR036492"/>
    </source>
</evidence>
<dbReference type="InterPro" id="IPR012394">
    <property type="entry name" value="Aldehyde_DH_NAD(P)"/>
</dbReference>
<dbReference type="SUPFAM" id="SSF53720">
    <property type="entry name" value="ALDH-like"/>
    <property type="match status" value="1"/>
</dbReference>
<dbReference type="CDD" id="cd07136">
    <property type="entry name" value="ALDH_YwdH-P39616"/>
    <property type="match status" value="1"/>
</dbReference>
<dbReference type="Pfam" id="PF00171">
    <property type="entry name" value="Aldedh"/>
    <property type="match status" value="1"/>
</dbReference>
<dbReference type="KEGG" id="sgbi:P3F81_04245"/>
<proteinExistence type="inferred from homology"/>
<organism evidence="7 8">
    <name type="scientific">Selenobaculum gibii</name>
    <dbReference type="NCBI Taxonomy" id="3054208"/>
    <lineage>
        <taxon>Bacteria</taxon>
        <taxon>Bacillati</taxon>
        <taxon>Bacillota</taxon>
        <taxon>Negativicutes</taxon>
        <taxon>Selenomonadales</taxon>
        <taxon>Selenomonadaceae</taxon>
        <taxon>Selenobaculum</taxon>
    </lineage>
</organism>
<feature type="active site" evidence="5">
    <location>
        <position position="243"/>
    </location>
</feature>
<dbReference type="EMBL" id="CP120678">
    <property type="protein sequence ID" value="WIW71523.1"/>
    <property type="molecule type" value="Genomic_DNA"/>
</dbReference>
<gene>
    <name evidence="7" type="ORF">P3F81_04245</name>
</gene>
<dbReference type="InterPro" id="IPR015590">
    <property type="entry name" value="Aldehyde_DH_dom"/>
</dbReference>
<evidence type="ECO:0000313" key="8">
    <source>
        <dbReference type="Proteomes" id="UP001243623"/>
    </source>
</evidence>
<dbReference type="InterPro" id="IPR016160">
    <property type="entry name" value="Ald_DH_CS_CYS"/>
</dbReference>
<sequence length="455" mass="51311">MEYNEILAMQKNFFYSGKTKTYQYRLDALKALRESLIYYEEEINQALMDDLNKSPYETYISEYGISLQQLTYATRHLKKWMKPIPRSVGINSFPGKAYDIFEPYGTALIVSSWNYPITLTILPLIGAIAAGNCCVIKLSELSPNTSNVVEKIVARAFPKEYVTTILGGKEESQQLLEQRFDYIFFTGSTAVGKYVMEKAAQHLTPVTLELGGKCPCIVTADADIREAAKNIAYGKVLNSGQTCTAPDYVLVYEKVAEQFCREITNQYKKMVGDSLTNPVYPRIVTERHFERLRRLMEEGTVYSGGHFDQGALKIEPTVLVDVKPDSPVMREEIFGPLLPVIPYSTLDEAETFVQEREKPLALYLFTTSKSTEIRVLNKLSFGGGCVNDTISHMTCDGLGFGGIGHSGMGTYHGVYSFEAFSHKKGIYKKSRVFGLSLRYQPYAQKVSRLLRFLMK</sequence>
<accession>A0A9Y2ESZ4</accession>
<keyword evidence="2 4" id="KW-0560">Oxidoreductase</keyword>
<dbReference type="FunFam" id="3.40.309.10:FF:000003">
    <property type="entry name" value="Aldehyde dehydrogenase"/>
    <property type="match status" value="1"/>
</dbReference>
<dbReference type="Gene3D" id="3.40.605.10">
    <property type="entry name" value="Aldehyde Dehydrogenase, Chain A, domain 1"/>
    <property type="match status" value="1"/>
</dbReference>
<dbReference type="Gene3D" id="3.40.309.10">
    <property type="entry name" value="Aldehyde Dehydrogenase, Chain A, domain 2"/>
    <property type="match status" value="1"/>
</dbReference>
<dbReference type="Proteomes" id="UP001243623">
    <property type="component" value="Chromosome"/>
</dbReference>
<dbReference type="InterPro" id="IPR016162">
    <property type="entry name" value="Ald_DH_N"/>
</dbReference>
<protein>
    <recommendedName>
        <fullName evidence="4">Aldehyde dehydrogenase</fullName>
    </recommendedName>
</protein>
<dbReference type="RefSeq" id="WP_309320684.1">
    <property type="nucleotide sequence ID" value="NZ_CP120678.1"/>
</dbReference>
<evidence type="ECO:0000259" key="6">
    <source>
        <dbReference type="Pfam" id="PF00171"/>
    </source>
</evidence>
<feature type="domain" description="Aldehyde dehydrogenase" evidence="6">
    <location>
        <begin position="18"/>
        <end position="424"/>
    </location>
</feature>
<evidence type="ECO:0000256" key="3">
    <source>
        <dbReference type="ARBA" id="ARBA00023027"/>
    </source>
</evidence>
<dbReference type="AlphaFoldDB" id="A0A9Y2ESZ4"/>
<dbReference type="GO" id="GO:0006081">
    <property type="term" value="P:aldehyde metabolic process"/>
    <property type="evidence" value="ECO:0007669"/>
    <property type="project" value="InterPro"/>
</dbReference>
<reference evidence="7" key="1">
    <citation type="submission" date="2023-03" db="EMBL/GenBank/DDBJ databases">
        <title>Selenobaculum gbiensis gen. nov. sp. nov., a new bacterium isolated from the gut microbiota of IBD patient.</title>
        <authorList>
            <person name="Yeo S."/>
            <person name="Park H."/>
            <person name="Huh C.S."/>
        </authorList>
    </citation>
    <scope>NUCLEOTIDE SEQUENCE</scope>
    <source>
        <strain evidence="7">ICN-92133</strain>
    </source>
</reference>
<dbReference type="GO" id="GO:0005737">
    <property type="term" value="C:cytoplasm"/>
    <property type="evidence" value="ECO:0007669"/>
    <property type="project" value="TreeGrafter"/>
</dbReference>
<dbReference type="FunFam" id="3.40.605.10:FF:000004">
    <property type="entry name" value="Aldehyde dehydrogenase"/>
    <property type="match status" value="1"/>
</dbReference>
<dbReference type="PANTHER" id="PTHR43570">
    <property type="entry name" value="ALDEHYDE DEHYDROGENASE"/>
    <property type="match status" value="1"/>
</dbReference>
<dbReference type="GO" id="GO:0004029">
    <property type="term" value="F:aldehyde dehydrogenase (NAD+) activity"/>
    <property type="evidence" value="ECO:0007669"/>
    <property type="project" value="TreeGrafter"/>
</dbReference>
<evidence type="ECO:0000256" key="1">
    <source>
        <dbReference type="ARBA" id="ARBA00009986"/>
    </source>
</evidence>
<dbReference type="PROSITE" id="PS00070">
    <property type="entry name" value="ALDEHYDE_DEHYDR_CYS"/>
    <property type="match status" value="1"/>
</dbReference>
<dbReference type="PANTHER" id="PTHR43570:SF16">
    <property type="entry name" value="ALDEHYDE DEHYDROGENASE TYPE III, ISOFORM Q"/>
    <property type="match status" value="1"/>
</dbReference>